<proteinExistence type="predicted"/>
<dbReference type="PANTHER" id="PTHR38710">
    <property type="entry name" value="WITH PUTATIVE URIDYL PYROPHOSPHORYLASE-RELATED"/>
    <property type="match status" value="1"/>
</dbReference>
<organism evidence="2 3">
    <name type="scientific">Prorocentrum cordatum</name>
    <dbReference type="NCBI Taxonomy" id="2364126"/>
    <lineage>
        <taxon>Eukaryota</taxon>
        <taxon>Sar</taxon>
        <taxon>Alveolata</taxon>
        <taxon>Dinophyceae</taxon>
        <taxon>Prorocentrales</taxon>
        <taxon>Prorocentraceae</taxon>
        <taxon>Prorocentrum</taxon>
    </lineage>
</organism>
<reference evidence="2" key="1">
    <citation type="submission" date="2023-10" db="EMBL/GenBank/DDBJ databases">
        <authorList>
            <person name="Chen Y."/>
            <person name="Shah S."/>
            <person name="Dougan E. K."/>
            <person name="Thang M."/>
            <person name="Chan C."/>
        </authorList>
    </citation>
    <scope>NUCLEOTIDE SEQUENCE [LARGE SCALE GENOMIC DNA]</scope>
</reference>
<dbReference type="InterPro" id="IPR010699">
    <property type="entry name" value="DUF1275"/>
</dbReference>
<keyword evidence="1" id="KW-0812">Transmembrane</keyword>
<keyword evidence="1" id="KW-1133">Transmembrane helix</keyword>
<accession>A0ABN9WEU8</accession>
<dbReference type="Pfam" id="PF06912">
    <property type="entry name" value="DUF1275"/>
    <property type="match status" value="1"/>
</dbReference>
<protein>
    <recommendedName>
        <fullName evidence="4">Solute carrier family 40 protein</fullName>
    </recommendedName>
</protein>
<dbReference type="EMBL" id="CAUYUJ010018604">
    <property type="protein sequence ID" value="CAK0884904.1"/>
    <property type="molecule type" value="Genomic_DNA"/>
</dbReference>
<keyword evidence="1" id="KW-0472">Membrane</keyword>
<keyword evidence="3" id="KW-1185">Reference proteome</keyword>
<evidence type="ECO:0000313" key="3">
    <source>
        <dbReference type="Proteomes" id="UP001189429"/>
    </source>
</evidence>
<evidence type="ECO:0000256" key="1">
    <source>
        <dbReference type="SAM" id="Phobius"/>
    </source>
</evidence>
<dbReference type="Proteomes" id="UP001189429">
    <property type="component" value="Unassembled WGS sequence"/>
</dbReference>
<gene>
    <name evidence="2" type="ORF">PCOR1329_LOCUS66669</name>
</gene>
<feature type="non-terminal residue" evidence="2">
    <location>
        <position position="1"/>
    </location>
</feature>
<feature type="transmembrane region" description="Helical" evidence="1">
    <location>
        <begin position="108"/>
        <end position="128"/>
    </location>
</feature>
<comment type="caution">
    <text evidence="2">The sequence shown here is derived from an EMBL/GenBank/DDBJ whole genome shotgun (WGS) entry which is preliminary data.</text>
</comment>
<feature type="non-terminal residue" evidence="2">
    <location>
        <position position="443"/>
    </location>
</feature>
<dbReference type="InterPro" id="IPR053034">
    <property type="entry name" value="Glucuronokinase-like"/>
</dbReference>
<evidence type="ECO:0008006" key="4">
    <source>
        <dbReference type="Google" id="ProtNLM"/>
    </source>
</evidence>
<dbReference type="PANTHER" id="PTHR38710:SF1">
    <property type="entry name" value="WITH PUTATIVE URIDYL PYROPHOSPHORYLASE-RELATED"/>
    <property type="match status" value="1"/>
</dbReference>
<evidence type="ECO:0000313" key="2">
    <source>
        <dbReference type="EMBL" id="CAK0884904.1"/>
    </source>
</evidence>
<name>A0ABN9WEU8_9DINO</name>
<sequence length="443" mass="48539">GSVGLLRNRSTRRIARLEGSPVSGHPPSVNLQAHIWVASSGPWIGEFPEESDQLNLIPHPLYDPSSFSCLADLHFVGEPCEGESRAIAVHTHLTRASIVLTMRPSTRVWFLALGLSLIAGFVDVITLVRYGEFAALQTGNMIFIGRLVSEFASSEKRDSNEIWKDIGEHAANLFSNFGGVFLFCLIAKLSRWPVRIAALLLPMLMAGGALIDLLTPQGNKWACCLVAASMGAMNFISSPNSDLKGKLFAMTALATGNLQKCAKMFFKLVSGHRFTSAELQQTCNAVTTVVGTMTGAALAGVALSQYTFGDEEHYKAWYLVIAAPVQFVIVCYHDCLLRPERLAADEQDGIASPAELVKTAHILRLARQRWPEVCVVLLRILPQALMQFYDLTTEHISLERQPSLILSVESELGIQAGLQDRVVQPDRRGEAEEQVTEALRRAA</sequence>